<proteinExistence type="inferred from homology"/>
<dbReference type="EMBL" id="JAAGWY010000005">
    <property type="protein sequence ID" value="NEN07724.1"/>
    <property type="molecule type" value="Genomic_DNA"/>
</dbReference>
<feature type="region of interest" description="Disordered" evidence="2">
    <location>
        <begin position="439"/>
        <end position="459"/>
    </location>
</feature>
<comment type="caution">
    <text evidence="3">The sequence shown here is derived from an EMBL/GenBank/DDBJ whole genome shotgun (WGS) entry which is preliminary data.</text>
</comment>
<organism evidence="3 4">
    <name type="scientific">Leifsonia tongyongensis</name>
    <dbReference type="NCBI Taxonomy" id="1268043"/>
    <lineage>
        <taxon>Bacteria</taxon>
        <taxon>Bacillati</taxon>
        <taxon>Actinomycetota</taxon>
        <taxon>Actinomycetes</taxon>
        <taxon>Micrococcales</taxon>
        <taxon>Microbacteriaceae</taxon>
        <taxon>Leifsonia</taxon>
    </lineage>
</organism>
<dbReference type="PANTHER" id="PTHR43649:SF31">
    <property type="entry name" value="SN-GLYCEROL-3-PHOSPHATE-BINDING PERIPLASMIC PROTEIN UGPB"/>
    <property type="match status" value="1"/>
</dbReference>
<dbReference type="SUPFAM" id="SSF53850">
    <property type="entry name" value="Periplasmic binding protein-like II"/>
    <property type="match status" value="1"/>
</dbReference>
<evidence type="ECO:0000256" key="2">
    <source>
        <dbReference type="SAM" id="MobiDB-lite"/>
    </source>
</evidence>
<dbReference type="Gene3D" id="3.40.190.10">
    <property type="entry name" value="Periplasmic binding protein-like II"/>
    <property type="match status" value="1"/>
</dbReference>
<evidence type="ECO:0000256" key="1">
    <source>
        <dbReference type="ARBA" id="ARBA00008520"/>
    </source>
</evidence>
<keyword evidence="4" id="KW-1185">Reference proteome</keyword>
<dbReference type="PROSITE" id="PS51257">
    <property type="entry name" value="PROKAR_LIPOPROTEIN"/>
    <property type="match status" value="1"/>
</dbReference>
<evidence type="ECO:0000313" key="4">
    <source>
        <dbReference type="Proteomes" id="UP000474967"/>
    </source>
</evidence>
<dbReference type="InterPro" id="IPR050490">
    <property type="entry name" value="Bact_solute-bd_prot1"/>
</dbReference>
<accession>A0A6L9Y387</accession>
<reference evidence="3 4" key="1">
    <citation type="journal article" date="2014" name="J. Microbiol.">
        <title>Diaminobutyricibacter tongyongensis gen. nov., sp. nov. and Homoserinibacter gongjuensis gen. nov., sp. nov. belong to the family Microbacteriaceae.</title>
        <authorList>
            <person name="Kim S.J."/>
            <person name="Ahn J.H."/>
            <person name="Weon H.Y."/>
            <person name="Hamada M."/>
            <person name="Suzuki K."/>
            <person name="Kwon S.W."/>
        </authorList>
    </citation>
    <scope>NUCLEOTIDE SEQUENCE [LARGE SCALE GENOMIC DNA]</scope>
    <source>
        <strain evidence="3 4">NBRC 108724</strain>
    </source>
</reference>
<dbReference type="RefSeq" id="WP_163291217.1">
    <property type="nucleotide sequence ID" value="NZ_JAAGWY010000005.1"/>
</dbReference>
<dbReference type="PANTHER" id="PTHR43649">
    <property type="entry name" value="ARABINOSE-BINDING PROTEIN-RELATED"/>
    <property type="match status" value="1"/>
</dbReference>
<protein>
    <submittedName>
        <fullName evidence="3">Sugar ABC transporter substrate-binding protein</fullName>
    </submittedName>
</protein>
<sequence>MNHTPRRGGRTTVLRVAALATAALVAVGLSGCGPEIGSGSTSTTDSSMLKAPTEKSPKGTITIWDRSGDLFKVFDNAIKDFNRVYPGITVKHEAVDIDAKLQNTLITGTDVPDGVFLDDAKVGGYVDYLWNLKDVLAPYAKNIAKQKVDVNTVKGGIYGVPFDLDPGLLFYNAKALGAAGIDPSSIRTYDDLIAAAKQYQQYKPGSKPIHLEQSAFLGQLQLEMYASQLSTSLADANGKLRLDSPQYKQILTWLDTVQKQGLGTRAEYLSPSDVGALDASNEVFYPWAMWFDFAPQQQLKTTKGDWRAMPLPAWSSGGARSGAMGGSSFVLPKDGKNSQLAWLFYKFLMYDKAGYTAVYGPNAVYPGGLNTSIPAYQPAANPSKPLFTTIPEMGDQDLWSTAIKAGKEIPGGAPIPSWWAGAVDYLGNDVQKMLDGTMTPSQVIDQSSKDIQSNLVDRK</sequence>
<dbReference type="Proteomes" id="UP000474967">
    <property type="component" value="Unassembled WGS sequence"/>
</dbReference>
<gene>
    <name evidence="3" type="ORF">G3T36_17855</name>
</gene>
<name>A0A6L9Y387_9MICO</name>
<dbReference type="AlphaFoldDB" id="A0A6L9Y387"/>
<comment type="similarity">
    <text evidence="1">Belongs to the bacterial solute-binding protein 1 family.</text>
</comment>
<evidence type="ECO:0000313" key="3">
    <source>
        <dbReference type="EMBL" id="NEN07724.1"/>
    </source>
</evidence>